<dbReference type="Proteomes" id="UP000327294">
    <property type="component" value="Chromosome"/>
</dbReference>
<evidence type="ECO:0000256" key="1">
    <source>
        <dbReference type="SAM" id="MobiDB-lite"/>
    </source>
</evidence>
<feature type="region of interest" description="Disordered" evidence="1">
    <location>
        <begin position="72"/>
        <end position="100"/>
    </location>
</feature>
<reference evidence="2 3" key="1">
    <citation type="submission" date="2019-10" db="EMBL/GenBank/DDBJ databases">
        <title>Streptomyces sp. strain GY16 isolated from leaves of Broussonetia papyrifera.</title>
        <authorList>
            <person name="Mo P."/>
        </authorList>
    </citation>
    <scope>NUCLEOTIDE SEQUENCE [LARGE SCALE GENOMIC DNA]</scope>
    <source>
        <strain evidence="2 3">GY16</strain>
    </source>
</reference>
<gene>
    <name evidence="2" type="ORF">F9278_36285</name>
</gene>
<evidence type="ECO:0000313" key="2">
    <source>
        <dbReference type="EMBL" id="QFR00736.1"/>
    </source>
</evidence>
<dbReference type="RefSeq" id="WP_152172066.1">
    <property type="nucleotide sequence ID" value="NZ_CP045096.1"/>
</dbReference>
<proteinExistence type="predicted"/>
<name>A0A5P8KBU5_9ACTN</name>
<protein>
    <submittedName>
        <fullName evidence="2">Uncharacterized protein</fullName>
    </submittedName>
</protein>
<dbReference type="AlphaFoldDB" id="A0A5P8KBU5"/>
<accession>A0A5P8KBU5</accession>
<keyword evidence="3" id="KW-1185">Reference proteome</keyword>
<organism evidence="2 3">
    <name type="scientific">Streptomyces phaeolivaceus</name>
    <dbReference type="NCBI Taxonomy" id="2653200"/>
    <lineage>
        <taxon>Bacteria</taxon>
        <taxon>Bacillati</taxon>
        <taxon>Actinomycetota</taxon>
        <taxon>Actinomycetes</taxon>
        <taxon>Kitasatosporales</taxon>
        <taxon>Streptomycetaceae</taxon>
        <taxon>Streptomyces</taxon>
    </lineage>
</organism>
<dbReference type="KEGG" id="sphv:F9278_36285"/>
<sequence>MTRCCDTPEGAPCAHDTIPTVPMPGWEHREQLLQAAAELHTAITKFTESFMPMARALADSYAQFVRQLREAGYLDDQDQPVKPADRPAWQSPYGPPKRRR</sequence>
<dbReference type="EMBL" id="CP045096">
    <property type="protein sequence ID" value="QFR00736.1"/>
    <property type="molecule type" value="Genomic_DNA"/>
</dbReference>
<evidence type="ECO:0000313" key="3">
    <source>
        <dbReference type="Proteomes" id="UP000327294"/>
    </source>
</evidence>